<dbReference type="SUPFAM" id="SSF109604">
    <property type="entry name" value="HD-domain/PDEase-like"/>
    <property type="match status" value="1"/>
</dbReference>
<dbReference type="OMA" id="PPWRERK"/>
<evidence type="ECO:0000313" key="15">
    <source>
        <dbReference type="Ensembl" id="ENSSHBP00005008732.1"/>
    </source>
</evidence>
<dbReference type="AlphaFoldDB" id="A0A672U1S2"/>
<protein>
    <recommendedName>
        <fullName evidence="8">Guanosine-3',5'-bis(diphosphate) 3'-pyrophosphohydrolase MESH1</fullName>
        <ecNumber evidence="5">3.1.7.2</ecNumber>
    </recommendedName>
    <alternativeName>
        <fullName evidence="12">HD domain-containing protein 3</fullName>
    </alternativeName>
    <alternativeName>
        <fullName evidence="9">Metazoan SpoT homolog 1</fullName>
    </alternativeName>
    <alternativeName>
        <fullName evidence="10">Penta-phosphate guanosine-3'-pyrophosphohydrolase</fullName>
    </alternativeName>
</protein>
<evidence type="ECO:0000256" key="1">
    <source>
        <dbReference type="ARBA" id="ARBA00001936"/>
    </source>
</evidence>
<comment type="cofactor">
    <cofactor evidence="1">
        <name>Mn(2+)</name>
        <dbReference type="ChEBI" id="CHEBI:29035"/>
    </cofactor>
</comment>
<evidence type="ECO:0000256" key="11">
    <source>
        <dbReference type="ARBA" id="ARBA00047968"/>
    </source>
</evidence>
<dbReference type="EC" id="3.1.7.2" evidence="5"/>
<sequence length="200" mass="21767">MDSDAARLLDAAEFAAQKHREQRRKDPEGTPFINHPIAVARILACEAGVTDIELLQAALLHDTVEDTDTTFAELEARFGSAVTGLVREVTDDKELPRAERKRLQVERAPGRSPRAKLLQLADKLHNLRDIARCPPAGWSPERVQEYFRWAAQVVSGLRGTSPALEAALERLWGERGAGPALEPAPGPAPGTGGRAGRDSQ</sequence>
<dbReference type="GO" id="GO:0008893">
    <property type="term" value="F:guanosine-3',5'-bis(diphosphate) 3'-diphosphatase activity"/>
    <property type="evidence" value="ECO:0007669"/>
    <property type="project" value="UniProtKB-EC"/>
</dbReference>
<reference evidence="15" key="2">
    <citation type="submission" date="2025-08" db="UniProtKB">
        <authorList>
            <consortium name="Ensembl"/>
        </authorList>
    </citation>
    <scope>IDENTIFICATION</scope>
</reference>
<proteinExistence type="inferred from homology"/>
<evidence type="ECO:0000256" key="13">
    <source>
        <dbReference type="SAM" id="MobiDB-lite"/>
    </source>
</evidence>
<evidence type="ECO:0000313" key="16">
    <source>
        <dbReference type="Proteomes" id="UP000472266"/>
    </source>
</evidence>
<evidence type="ECO:0000256" key="3">
    <source>
        <dbReference type="ARBA" id="ARBA00022801"/>
    </source>
</evidence>
<dbReference type="Pfam" id="PF13328">
    <property type="entry name" value="HD_4"/>
    <property type="match status" value="1"/>
</dbReference>
<feature type="domain" description="HD" evidence="14">
    <location>
        <begin position="32"/>
        <end position="127"/>
    </location>
</feature>
<dbReference type="GO" id="GO:0046872">
    <property type="term" value="F:metal ion binding"/>
    <property type="evidence" value="ECO:0007669"/>
    <property type="project" value="UniProtKB-KW"/>
</dbReference>
<reference evidence="15 16" key="1">
    <citation type="submission" date="2019-11" db="EMBL/GenBank/DDBJ databases">
        <title>Strigops habroptila (kakapo) genome, bStrHab1, primary haplotype, v2.</title>
        <authorList>
            <person name="Jarvis E.D."/>
            <person name="Howard J."/>
            <person name="Rhie A."/>
            <person name="Phillippy A."/>
            <person name="Korlach J."/>
            <person name="Digby A."/>
            <person name="Iorns D."/>
            <person name="Eason D."/>
            <person name="Robertson B."/>
            <person name="Raemaekers T."/>
            <person name="Howe K."/>
            <person name="Lewin H."/>
            <person name="Damas J."/>
            <person name="Hastie A."/>
            <person name="Tracey A."/>
            <person name="Chow W."/>
            <person name="Fedrigo O."/>
        </authorList>
    </citation>
    <scope>NUCLEOTIDE SEQUENCE [LARGE SCALE GENOMIC DNA]</scope>
</reference>
<keyword evidence="2" id="KW-0479">Metal-binding</keyword>
<evidence type="ECO:0000259" key="14">
    <source>
        <dbReference type="PROSITE" id="PS51831"/>
    </source>
</evidence>
<dbReference type="Ensembl" id="ENSSHBT00005010524.1">
    <property type="protein sequence ID" value="ENSSHBP00005008732.1"/>
    <property type="gene ID" value="ENSSHBG00005007632.1"/>
</dbReference>
<reference evidence="15" key="3">
    <citation type="submission" date="2025-09" db="UniProtKB">
        <authorList>
            <consortium name="Ensembl"/>
        </authorList>
    </citation>
    <scope>IDENTIFICATION</scope>
</reference>
<dbReference type="InterPro" id="IPR052194">
    <property type="entry name" value="MESH1"/>
</dbReference>
<comment type="catalytic activity">
    <reaction evidence="11">
        <text>guanosine 3',5'-bis(diphosphate) + H2O = GDP + diphosphate + H(+)</text>
        <dbReference type="Rhea" id="RHEA:14253"/>
        <dbReference type="ChEBI" id="CHEBI:15377"/>
        <dbReference type="ChEBI" id="CHEBI:15378"/>
        <dbReference type="ChEBI" id="CHEBI:33019"/>
        <dbReference type="ChEBI" id="CHEBI:58189"/>
        <dbReference type="ChEBI" id="CHEBI:77828"/>
        <dbReference type="EC" id="3.1.7.2"/>
    </reaction>
</comment>
<dbReference type="PANTHER" id="PTHR46246">
    <property type="entry name" value="GUANOSINE-3',5'-BIS(DIPHOSPHATE) 3'-PYROPHOSPHOHYDROLASE MESH1"/>
    <property type="match status" value="1"/>
</dbReference>
<organism evidence="15 16">
    <name type="scientific">Strigops habroptila</name>
    <name type="common">Kakapo</name>
    <dbReference type="NCBI Taxonomy" id="2489341"/>
    <lineage>
        <taxon>Eukaryota</taxon>
        <taxon>Metazoa</taxon>
        <taxon>Chordata</taxon>
        <taxon>Craniata</taxon>
        <taxon>Vertebrata</taxon>
        <taxon>Euteleostomi</taxon>
        <taxon>Archelosauria</taxon>
        <taxon>Archosauria</taxon>
        <taxon>Dinosauria</taxon>
        <taxon>Saurischia</taxon>
        <taxon>Theropoda</taxon>
        <taxon>Coelurosauria</taxon>
        <taxon>Aves</taxon>
        <taxon>Neognathae</taxon>
        <taxon>Neoaves</taxon>
        <taxon>Telluraves</taxon>
        <taxon>Australaves</taxon>
        <taxon>Psittaciformes</taxon>
        <taxon>Psittacidae</taxon>
        <taxon>Strigops</taxon>
    </lineage>
</organism>
<evidence type="ECO:0000256" key="6">
    <source>
        <dbReference type="ARBA" id="ARBA00037781"/>
    </source>
</evidence>
<evidence type="ECO:0000256" key="4">
    <source>
        <dbReference type="ARBA" id="ARBA00023211"/>
    </source>
</evidence>
<dbReference type="FunFam" id="1.10.3210.10:FF:000012">
    <property type="entry name" value="HD domain containing 3"/>
    <property type="match status" value="1"/>
</dbReference>
<keyword evidence="4" id="KW-0464">Manganese</keyword>
<evidence type="ECO:0000256" key="8">
    <source>
        <dbReference type="ARBA" id="ARBA00040793"/>
    </source>
</evidence>
<evidence type="ECO:0000256" key="7">
    <source>
        <dbReference type="ARBA" id="ARBA00038354"/>
    </source>
</evidence>
<dbReference type="Proteomes" id="UP000472266">
    <property type="component" value="Chromosome 10"/>
</dbReference>
<keyword evidence="16" id="KW-1185">Reference proteome</keyword>
<evidence type="ECO:0000256" key="5">
    <source>
        <dbReference type="ARBA" id="ARBA00024387"/>
    </source>
</evidence>
<name>A0A672U1S2_STRHB</name>
<dbReference type="SMART" id="SM00471">
    <property type="entry name" value="HDc"/>
    <property type="match status" value="1"/>
</dbReference>
<dbReference type="InterPro" id="IPR003607">
    <property type="entry name" value="HD/PDEase_dom"/>
</dbReference>
<evidence type="ECO:0000256" key="2">
    <source>
        <dbReference type="ARBA" id="ARBA00022723"/>
    </source>
</evidence>
<evidence type="ECO:0000256" key="10">
    <source>
        <dbReference type="ARBA" id="ARBA00041770"/>
    </source>
</evidence>
<comment type="function">
    <text evidence="6">ppGpp hydrolyzing enzyme involved in starvation response.</text>
</comment>
<keyword evidence="3" id="KW-0378">Hydrolase</keyword>
<dbReference type="GeneTree" id="ENSGT00390000011608"/>
<evidence type="ECO:0000256" key="12">
    <source>
        <dbReference type="ARBA" id="ARBA00079108"/>
    </source>
</evidence>
<dbReference type="InterPro" id="IPR006674">
    <property type="entry name" value="HD_domain"/>
</dbReference>
<dbReference type="InParanoid" id="A0A672U1S2"/>
<dbReference type="Gene3D" id="1.10.3210.10">
    <property type="entry name" value="Hypothetical protein af1432"/>
    <property type="match status" value="1"/>
</dbReference>
<comment type="similarity">
    <text evidence="7">Belongs to the MESH1 family.</text>
</comment>
<accession>A0A672U1S2</accession>
<evidence type="ECO:0000256" key="9">
    <source>
        <dbReference type="ARBA" id="ARBA00041464"/>
    </source>
</evidence>
<dbReference type="PROSITE" id="PS51831">
    <property type="entry name" value="HD"/>
    <property type="match status" value="1"/>
</dbReference>
<feature type="region of interest" description="Disordered" evidence="13">
    <location>
        <begin position="175"/>
        <end position="200"/>
    </location>
</feature>
<dbReference type="PANTHER" id="PTHR46246:SF1">
    <property type="entry name" value="GUANOSINE-3',5'-BIS(DIPHOSPHATE) 3'-PYROPHOSPHOHYDROLASE MESH1"/>
    <property type="match status" value="1"/>
</dbReference>
<gene>
    <name evidence="15" type="primary">HDDC3</name>
</gene>
<dbReference type="CDD" id="cd00077">
    <property type="entry name" value="HDc"/>
    <property type="match status" value="1"/>
</dbReference>